<reference evidence="9" key="1">
    <citation type="submission" date="2020-12" db="EMBL/GenBank/DDBJ databases">
        <title>M. sibirica DSM 26468T genome.</title>
        <authorList>
            <person name="Thieme N."/>
            <person name="Rettenmaier R."/>
            <person name="Zverlov V."/>
            <person name="Liebl W."/>
        </authorList>
    </citation>
    <scope>NUCLEOTIDE SEQUENCE</scope>
    <source>
        <strain evidence="9">DSM 26468</strain>
    </source>
</reference>
<feature type="transmembrane region" description="Helical" evidence="7">
    <location>
        <begin position="77"/>
        <end position="98"/>
    </location>
</feature>
<comment type="similarity">
    <text evidence="7">Belongs to the binding-protein-dependent transport system permease family.</text>
</comment>
<feature type="domain" description="ABC transmembrane type-1" evidence="8">
    <location>
        <begin position="73"/>
        <end position="291"/>
    </location>
</feature>
<gene>
    <name evidence="9" type="ORF">I5677_03495</name>
</gene>
<feature type="transmembrane region" description="Helical" evidence="7">
    <location>
        <begin position="12"/>
        <end position="32"/>
    </location>
</feature>
<dbReference type="GO" id="GO:0055085">
    <property type="term" value="P:transmembrane transport"/>
    <property type="evidence" value="ECO:0007669"/>
    <property type="project" value="InterPro"/>
</dbReference>
<evidence type="ECO:0000256" key="6">
    <source>
        <dbReference type="ARBA" id="ARBA00023136"/>
    </source>
</evidence>
<keyword evidence="10" id="KW-1185">Reference proteome</keyword>
<feature type="transmembrane region" description="Helical" evidence="7">
    <location>
        <begin position="273"/>
        <end position="295"/>
    </location>
</feature>
<dbReference type="EMBL" id="JAEAGR010000002">
    <property type="protein sequence ID" value="MBH1939959.1"/>
    <property type="molecule type" value="Genomic_DNA"/>
</dbReference>
<feature type="transmembrane region" description="Helical" evidence="7">
    <location>
        <begin position="218"/>
        <end position="237"/>
    </location>
</feature>
<dbReference type="GO" id="GO:0005886">
    <property type="term" value="C:plasma membrane"/>
    <property type="evidence" value="ECO:0007669"/>
    <property type="project" value="UniProtKB-SubCell"/>
</dbReference>
<accession>A0A8J7H109</accession>
<evidence type="ECO:0000259" key="8">
    <source>
        <dbReference type="PROSITE" id="PS50928"/>
    </source>
</evidence>
<sequence length="325" mass="36850">MRRKGVSYAKYGYFFCIPFVLAYLIFSFYPTIYTTVIGFTDLKGIGRTDFNILDNPFRNFEIILKNPSFQKSLGNTAMIWIANFIPQIGLALLLTAWFTSHRRKIKGQGFFKVLFYMPNIITAATIAILFATLFGYPTGPVNSLFQDLGWSDGPIYFLMNKWTARGVIAFIQFWMWYGYTMIVLIAGVLGINPELFEASEIDGATGAQTFFHVTLPNLRTIMLFTLVTSLIGGLQMFDIPKLFQNGGPDSSTLTTSAFIYNQAFSGSYLYNRAAAASMIMFIIIAACSSILFYILRDRDAIKLNKQIKQQQKELRKAEKAARREE</sequence>
<dbReference type="SUPFAM" id="SSF161098">
    <property type="entry name" value="MetI-like"/>
    <property type="match status" value="1"/>
</dbReference>
<dbReference type="PANTHER" id="PTHR30193">
    <property type="entry name" value="ABC TRANSPORTER PERMEASE PROTEIN"/>
    <property type="match status" value="1"/>
</dbReference>
<evidence type="ECO:0000256" key="1">
    <source>
        <dbReference type="ARBA" id="ARBA00004651"/>
    </source>
</evidence>
<evidence type="ECO:0000313" key="9">
    <source>
        <dbReference type="EMBL" id="MBH1939959.1"/>
    </source>
</evidence>
<evidence type="ECO:0000256" key="3">
    <source>
        <dbReference type="ARBA" id="ARBA00022475"/>
    </source>
</evidence>
<feature type="transmembrane region" description="Helical" evidence="7">
    <location>
        <begin position="110"/>
        <end position="136"/>
    </location>
</feature>
<dbReference type="Pfam" id="PF00528">
    <property type="entry name" value="BPD_transp_1"/>
    <property type="match status" value="1"/>
</dbReference>
<proteinExistence type="inferred from homology"/>
<keyword evidence="3" id="KW-1003">Cell membrane</keyword>
<evidence type="ECO:0000256" key="4">
    <source>
        <dbReference type="ARBA" id="ARBA00022692"/>
    </source>
</evidence>
<dbReference type="AlphaFoldDB" id="A0A8J7H109"/>
<comment type="subcellular location">
    <subcellularLocation>
        <location evidence="1 7">Cell membrane</location>
        <topology evidence="1 7">Multi-pass membrane protein</topology>
    </subcellularLocation>
</comment>
<evidence type="ECO:0000256" key="5">
    <source>
        <dbReference type="ARBA" id="ARBA00022989"/>
    </source>
</evidence>
<dbReference type="CDD" id="cd06261">
    <property type="entry name" value="TM_PBP2"/>
    <property type="match status" value="1"/>
</dbReference>
<evidence type="ECO:0000313" key="10">
    <source>
        <dbReference type="Proteomes" id="UP000623269"/>
    </source>
</evidence>
<protein>
    <submittedName>
        <fullName evidence="9">Sugar ABC transporter permease</fullName>
    </submittedName>
</protein>
<dbReference type="InterPro" id="IPR051393">
    <property type="entry name" value="ABC_transporter_permease"/>
</dbReference>
<keyword evidence="2 7" id="KW-0813">Transport</keyword>
<evidence type="ECO:0000256" key="7">
    <source>
        <dbReference type="RuleBase" id="RU363032"/>
    </source>
</evidence>
<organism evidence="9 10">
    <name type="scientific">Mobilitalea sibirica</name>
    <dbReference type="NCBI Taxonomy" id="1462919"/>
    <lineage>
        <taxon>Bacteria</taxon>
        <taxon>Bacillati</taxon>
        <taxon>Bacillota</taxon>
        <taxon>Clostridia</taxon>
        <taxon>Lachnospirales</taxon>
        <taxon>Lachnospiraceae</taxon>
        <taxon>Mobilitalea</taxon>
    </lineage>
</organism>
<dbReference type="Proteomes" id="UP000623269">
    <property type="component" value="Unassembled WGS sequence"/>
</dbReference>
<keyword evidence="5 7" id="KW-1133">Transmembrane helix</keyword>
<dbReference type="Gene3D" id="1.10.3720.10">
    <property type="entry name" value="MetI-like"/>
    <property type="match status" value="1"/>
</dbReference>
<dbReference type="PANTHER" id="PTHR30193:SF37">
    <property type="entry name" value="INNER MEMBRANE ABC TRANSPORTER PERMEASE PROTEIN YCJO"/>
    <property type="match status" value="1"/>
</dbReference>
<dbReference type="RefSeq" id="WP_197660168.1">
    <property type="nucleotide sequence ID" value="NZ_JAEAGR010000002.1"/>
</dbReference>
<keyword evidence="4 7" id="KW-0812">Transmembrane</keyword>
<feature type="transmembrane region" description="Helical" evidence="7">
    <location>
        <begin position="167"/>
        <end position="191"/>
    </location>
</feature>
<evidence type="ECO:0000256" key="2">
    <source>
        <dbReference type="ARBA" id="ARBA00022448"/>
    </source>
</evidence>
<name>A0A8J7H109_9FIRM</name>
<comment type="caution">
    <text evidence="9">The sequence shown here is derived from an EMBL/GenBank/DDBJ whole genome shotgun (WGS) entry which is preliminary data.</text>
</comment>
<dbReference type="InterPro" id="IPR000515">
    <property type="entry name" value="MetI-like"/>
</dbReference>
<dbReference type="PROSITE" id="PS50928">
    <property type="entry name" value="ABC_TM1"/>
    <property type="match status" value="1"/>
</dbReference>
<dbReference type="InterPro" id="IPR035906">
    <property type="entry name" value="MetI-like_sf"/>
</dbReference>
<keyword evidence="6 7" id="KW-0472">Membrane</keyword>